<evidence type="ECO:0000313" key="2">
    <source>
        <dbReference type="Proteomes" id="UP000005104"/>
    </source>
</evidence>
<name>H5Y251_9FIRM</name>
<dbReference type="AlphaFoldDB" id="H5Y251"/>
<evidence type="ECO:0000313" key="1">
    <source>
        <dbReference type="EMBL" id="EHQ88249.1"/>
    </source>
</evidence>
<dbReference type="HOGENOM" id="CLU_1088730_0_0_9"/>
<dbReference type="EMBL" id="CM001441">
    <property type="protein sequence ID" value="EHQ88249.1"/>
    <property type="molecule type" value="Genomic_DNA"/>
</dbReference>
<dbReference type="eggNOG" id="ENOG50344J3">
    <property type="taxonomic scope" value="Bacteria"/>
</dbReference>
<dbReference type="Proteomes" id="UP000005104">
    <property type="component" value="Chromosome"/>
</dbReference>
<accession>H5Y251</accession>
<organism evidence="1 2">
    <name type="scientific">Desulfosporosinus youngiae DSM 17734</name>
    <dbReference type="NCBI Taxonomy" id="768710"/>
    <lineage>
        <taxon>Bacteria</taxon>
        <taxon>Bacillati</taxon>
        <taxon>Bacillota</taxon>
        <taxon>Clostridia</taxon>
        <taxon>Eubacteriales</taxon>
        <taxon>Desulfitobacteriaceae</taxon>
        <taxon>Desulfosporosinus</taxon>
    </lineage>
</organism>
<proteinExistence type="predicted"/>
<dbReference type="STRING" id="768710.DesyoDRAFT_1078"/>
<keyword evidence="2" id="KW-1185">Reference proteome</keyword>
<reference evidence="1 2" key="1">
    <citation type="submission" date="2011-11" db="EMBL/GenBank/DDBJ databases">
        <title>The Noncontiguous Finished genome of Desulfosporosinus youngiae DSM 17734.</title>
        <authorList>
            <consortium name="US DOE Joint Genome Institute (JGI-PGF)"/>
            <person name="Lucas S."/>
            <person name="Han J."/>
            <person name="Lapidus A."/>
            <person name="Cheng J.-F."/>
            <person name="Goodwin L."/>
            <person name="Pitluck S."/>
            <person name="Peters L."/>
            <person name="Ovchinnikova G."/>
            <person name="Lu M."/>
            <person name="Land M.L."/>
            <person name="Hauser L."/>
            <person name="Pester M."/>
            <person name="Spring S."/>
            <person name="Ollivier B."/>
            <person name="Rattei T."/>
            <person name="Klenk H.-P."/>
            <person name="Wagner M."/>
            <person name="Loy A."/>
            <person name="Woyke T.J."/>
        </authorList>
    </citation>
    <scope>NUCLEOTIDE SEQUENCE [LARGE SCALE GENOMIC DNA]</scope>
    <source>
        <strain evidence="1 2">DSM 17734</strain>
    </source>
</reference>
<dbReference type="OrthoDB" id="9878876at2"/>
<protein>
    <submittedName>
        <fullName evidence="1">Uncharacterized protein</fullName>
    </submittedName>
</protein>
<dbReference type="RefSeq" id="WP_007780374.1">
    <property type="nucleotide sequence ID" value="NZ_CM001441.1"/>
</dbReference>
<gene>
    <name evidence="1" type="ORF">DesyoDRAFT_1078</name>
</gene>
<sequence length="255" mass="29614">MVYVSDVCCEECKNYEDISGVYCAGCIHSDYLINNYEPASPELMAKREAKREAMLRKQFLDLIPKDEVVFELKTEFKEAFEKAWTFVPDYSLERFQFFFVSCFDSFIMATDTHRLIKIWTSVPNELIGKDVIFDKDEGKFFIRRKIGNQAIDCAPVFDNGQVQEFLDQAERGEVIKNYKACLPIEDGKKQEDEETPIYVLFNKNIAINKVWVEELLAMFTDLEEITVHFKGPLDAVKFSNSDDIEALILPMRVEL</sequence>